<evidence type="ECO:0000256" key="3">
    <source>
        <dbReference type="ARBA" id="ARBA00022475"/>
    </source>
</evidence>
<evidence type="ECO:0000256" key="6">
    <source>
        <dbReference type="ARBA" id="ARBA00023136"/>
    </source>
</evidence>
<protein>
    <submittedName>
        <fullName evidence="9">Sugar ABC transporter permease</fullName>
    </submittedName>
</protein>
<keyword evidence="2 7" id="KW-0813">Transport</keyword>
<dbReference type="CDD" id="cd06261">
    <property type="entry name" value="TM_PBP2"/>
    <property type="match status" value="1"/>
</dbReference>
<feature type="transmembrane region" description="Helical" evidence="7">
    <location>
        <begin position="216"/>
        <end position="236"/>
    </location>
</feature>
<organism evidence="9 10">
    <name type="scientific">Shouchella clausii</name>
    <name type="common">Alkalihalobacillus clausii</name>
    <dbReference type="NCBI Taxonomy" id="79880"/>
    <lineage>
        <taxon>Bacteria</taxon>
        <taxon>Bacillati</taxon>
        <taxon>Bacillota</taxon>
        <taxon>Bacilli</taxon>
        <taxon>Bacillales</taxon>
        <taxon>Bacillaceae</taxon>
        <taxon>Shouchella</taxon>
    </lineage>
</organism>
<feature type="transmembrane region" description="Helical" evidence="7">
    <location>
        <begin position="261"/>
        <end position="281"/>
    </location>
</feature>
<dbReference type="EMBL" id="NPCC01000033">
    <property type="protein sequence ID" value="PAE87560.1"/>
    <property type="molecule type" value="Genomic_DNA"/>
</dbReference>
<dbReference type="GO" id="GO:0005886">
    <property type="term" value="C:plasma membrane"/>
    <property type="evidence" value="ECO:0007669"/>
    <property type="project" value="UniProtKB-SubCell"/>
</dbReference>
<dbReference type="OMA" id="WTAYPET"/>
<comment type="caution">
    <text evidence="9">The sequence shown here is derived from an EMBL/GenBank/DDBJ whole genome shotgun (WGS) entry which is preliminary data.</text>
</comment>
<evidence type="ECO:0000313" key="9">
    <source>
        <dbReference type="EMBL" id="PAE87560.1"/>
    </source>
</evidence>
<gene>
    <name evidence="9" type="ORF">CHH72_17730</name>
</gene>
<dbReference type="PROSITE" id="PS50928">
    <property type="entry name" value="ABC_TM1"/>
    <property type="match status" value="1"/>
</dbReference>
<dbReference type="RefSeq" id="WP_011245260.1">
    <property type="nucleotide sequence ID" value="NZ_BOQQ01000006.1"/>
</dbReference>
<dbReference type="SUPFAM" id="SSF161098">
    <property type="entry name" value="MetI-like"/>
    <property type="match status" value="1"/>
</dbReference>
<evidence type="ECO:0000256" key="5">
    <source>
        <dbReference type="ARBA" id="ARBA00022989"/>
    </source>
</evidence>
<evidence type="ECO:0000256" key="2">
    <source>
        <dbReference type="ARBA" id="ARBA00022448"/>
    </source>
</evidence>
<name>A0A268NWW8_SHOCL</name>
<comment type="subcellular location">
    <subcellularLocation>
        <location evidence="1 7">Cell membrane</location>
        <topology evidence="1 7">Multi-pass membrane protein</topology>
    </subcellularLocation>
</comment>
<dbReference type="PANTHER" id="PTHR30193:SF41">
    <property type="entry name" value="DIACETYLCHITOBIOSE UPTAKE SYSTEM PERMEASE PROTEIN NGCF"/>
    <property type="match status" value="1"/>
</dbReference>
<dbReference type="PANTHER" id="PTHR30193">
    <property type="entry name" value="ABC TRANSPORTER PERMEASE PROTEIN"/>
    <property type="match status" value="1"/>
</dbReference>
<feature type="domain" description="ABC transmembrane type-1" evidence="8">
    <location>
        <begin position="69"/>
        <end position="282"/>
    </location>
</feature>
<keyword evidence="4 7" id="KW-0812">Transmembrane</keyword>
<sequence>MKKLTWRDDLRPVPFLIAFFVAYVLFTVYPIFKGMQMSLFNWTLIEQQDFVGLAHYANVLKDPNFWEAFGNTTLFVVLSTPTMVILALVLALMANLNTKLKTFFRGSFFLPSILSVSVISFVAIFMLQPYTGVVNNILQAFGLDKEPFWLATPSLAWVSIIAVTLWWTVGFNMILYLTALQGIPDELYEAAEVDGATRQQMFWRITLPQLLPISRLIFLLQILASFKVFAQILLITDGGPGTSTRPIILYIYEMGFERYDLGYAAAMSYLLFMVLLVLSVIQLRLGGKEGRLL</sequence>
<evidence type="ECO:0000256" key="1">
    <source>
        <dbReference type="ARBA" id="ARBA00004651"/>
    </source>
</evidence>
<evidence type="ECO:0000256" key="4">
    <source>
        <dbReference type="ARBA" id="ARBA00022692"/>
    </source>
</evidence>
<dbReference type="GO" id="GO:0055085">
    <property type="term" value="P:transmembrane transport"/>
    <property type="evidence" value="ECO:0007669"/>
    <property type="project" value="InterPro"/>
</dbReference>
<dbReference type="Pfam" id="PF00528">
    <property type="entry name" value="BPD_transp_1"/>
    <property type="match status" value="1"/>
</dbReference>
<feature type="transmembrane region" description="Helical" evidence="7">
    <location>
        <begin position="108"/>
        <end position="128"/>
    </location>
</feature>
<comment type="similarity">
    <text evidence="7">Belongs to the binding-protein-dependent transport system permease family.</text>
</comment>
<dbReference type="Proteomes" id="UP000216207">
    <property type="component" value="Unassembled WGS sequence"/>
</dbReference>
<feature type="transmembrane region" description="Helical" evidence="7">
    <location>
        <begin position="148"/>
        <end position="169"/>
    </location>
</feature>
<dbReference type="Gene3D" id="1.10.3720.10">
    <property type="entry name" value="MetI-like"/>
    <property type="match status" value="1"/>
</dbReference>
<feature type="transmembrane region" description="Helical" evidence="7">
    <location>
        <begin position="74"/>
        <end position="96"/>
    </location>
</feature>
<reference evidence="9 10" key="1">
    <citation type="submission" date="2017-07" db="EMBL/GenBank/DDBJ databases">
        <title>Isolation and whole genome analysis of endospore-forming bacteria from heroin.</title>
        <authorList>
            <person name="Kalinowski J."/>
            <person name="Ahrens B."/>
            <person name="Al-Dilaimi A."/>
            <person name="Winkler A."/>
            <person name="Wibberg D."/>
            <person name="Schleenbecker U."/>
            <person name="Ruckert C."/>
            <person name="Wolfel R."/>
            <person name="Grass G."/>
        </authorList>
    </citation>
    <scope>NUCLEOTIDE SEQUENCE [LARGE SCALE GENOMIC DNA]</scope>
    <source>
        <strain evidence="9 10">7539</strain>
    </source>
</reference>
<evidence type="ECO:0000259" key="8">
    <source>
        <dbReference type="PROSITE" id="PS50928"/>
    </source>
</evidence>
<dbReference type="AlphaFoldDB" id="A0A268NWW8"/>
<proteinExistence type="inferred from homology"/>
<dbReference type="InterPro" id="IPR051393">
    <property type="entry name" value="ABC_transporter_permease"/>
</dbReference>
<feature type="transmembrane region" description="Helical" evidence="7">
    <location>
        <begin position="12"/>
        <end position="32"/>
    </location>
</feature>
<dbReference type="InterPro" id="IPR035906">
    <property type="entry name" value="MetI-like_sf"/>
</dbReference>
<evidence type="ECO:0000256" key="7">
    <source>
        <dbReference type="RuleBase" id="RU363032"/>
    </source>
</evidence>
<accession>A0A268NWW8</accession>
<evidence type="ECO:0000313" key="10">
    <source>
        <dbReference type="Proteomes" id="UP000216207"/>
    </source>
</evidence>
<keyword evidence="3" id="KW-1003">Cell membrane</keyword>
<dbReference type="InterPro" id="IPR000515">
    <property type="entry name" value="MetI-like"/>
</dbReference>
<keyword evidence="5 7" id="KW-1133">Transmembrane helix</keyword>
<keyword evidence="6 7" id="KW-0472">Membrane</keyword>